<dbReference type="Gene3D" id="3.30.70.1230">
    <property type="entry name" value="Nucleotide cyclase"/>
    <property type="match status" value="1"/>
</dbReference>
<dbReference type="SUPFAM" id="SSF55073">
    <property type="entry name" value="Nucleotide cyclase"/>
    <property type="match status" value="1"/>
</dbReference>
<evidence type="ECO:0000313" key="10">
    <source>
        <dbReference type="Proteomes" id="UP000193200"/>
    </source>
</evidence>
<dbReference type="InterPro" id="IPR048431">
    <property type="entry name" value="MASE8"/>
</dbReference>
<keyword evidence="6 9" id="KW-0456">Lyase</keyword>
<dbReference type="InterPro" id="IPR029787">
    <property type="entry name" value="Nucleotide_cyclase"/>
</dbReference>
<feature type="transmembrane region" description="Helical" evidence="7">
    <location>
        <begin position="31"/>
        <end position="52"/>
    </location>
</feature>
<dbReference type="RefSeq" id="WP_176245174.1">
    <property type="nucleotide sequence ID" value="NZ_FWFR01000004.1"/>
</dbReference>
<keyword evidence="5 7" id="KW-0472">Membrane</keyword>
<dbReference type="GO" id="GO:0016020">
    <property type="term" value="C:membrane"/>
    <property type="evidence" value="ECO:0007669"/>
    <property type="project" value="UniProtKB-SubCell"/>
</dbReference>
<dbReference type="CDD" id="cd07302">
    <property type="entry name" value="CHD"/>
    <property type="match status" value="1"/>
</dbReference>
<dbReference type="GO" id="GO:0004016">
    <property type="term" value="F:adenylate cyclase activity"/>
    <property type="evidence" value="ECO:0007669"/>
    <property type="project" value="UniProtKB-EC"/>
</dbReference>
<evidence type="ECO:0000256" key="6">
    <source>
        <dbReference type="ARBA" id="ARBA00023239"/>
    </source>
</evidence>
<feature type="transmembrane region" description="Helical" evidence="7">
    <location>
        <begin position="166"/>
        <end position="187"/>
    </location>
</feature>
<feature type="domain" description="Guanylate cyclase" evidence="8">
    <location>
        <begin position="239"/>
        <end position="366"/>
    </location>
</feature>
<keyword evidence="4 7" id="KW-1133">Transmembrane helix</keyword>
<keyword evidence="10" id="KW-1185">Reference proteome</keyword>
<dbReference type="GO" id="GO:0035556">
    <property type="term" value="P:intracellular signal transduction"/>
    <property type="evidence" value="ECO:0007669"/>
    <property type="project" value="InterPro"/>
</dbReference>
<dbReference type="EC" id="4.6.1.1" evidence="9"/>
<dbReference type="Proteomes" id="UP000193200">
    <property type="component" value="Unassembled WGS sequence"/>
</dbReference>
<accession>A0A1Y5U3M4</accession>
<evidence type="ECO:0000256" key="4">
    <source>
        <dbReference type="ARBA" id="ARBA00022989"/>
    </source>
</evidence>
<evidence type="ECO:0000313" key="9">
    <source>
        <dbReference type="EMBL" id="SLN76040.1"/>
    </source>
</evidence>
<feature type="transmembrane region" description="Helical" evidence="7">
    <location>
        <begin position="91"/>
        <end position="111"/>
    </location>
</feature>
<evidence type="ECO:0000256" key="7">
    <source>
        <dbReference type="SAM" id="Phobius"/>
    </source>
</evidence>
<dbReference type="GO" id="GO:0000166">
    <property type="term" value="F:nucleotide binding"/>
    <property type="evidence" value="ECO:0007669"/>
    <property type="project" value="UniProtKB-KW"/>
</dbReference>
<dbReference type="InParanoid" id="A0A1Y5U3M4"/>
<evidence type="ECO:0000259" key="8">
    <source>
        <dbReference type="PROSITE" id="PS50125"/>
    </source>
</evidence>
<dbReference type="SMART" id="SM00044">
    <property type="entry name" value="CYCc"/>
    <property type="match status" value="1"/>
</dbReference>
<organism evidence="9 10">
    <name type="scientific">Oceanibacterium hippocampi</name>
    <dbReference type="NCBI Taxonomy" id="745714"/>
    <lineage>
        <taxon>Bacteria</taxon>
        <taxon>Pseudomonadati</taxon>
        <taxon>Pseudomonadota</taxon>
        <taxon>Alphaproteobacteria</taxon>
        <taxon>Sneathiellales</taxon>
        <taxon>Sneathiellaceae</taxon>
        <taxon>Oceanibacterium</taxon>
    </lineage>
</organism>
<feature type="transmembrane region" description="Helical" evidence="7">
    <location>
        <begin position="64"/>
        <end position="84"/>
    </location>
</feature>
<protein>
    <submittedName>
        <fullName evidence="9">Adenylate cyclase</fullName>
        <ecNumber evidence="9">4.6.1.1</ecNumber>
    </submittedName>
</protein>
<name>A0A1Y5U3M4_9PROT</name>
<dbReference type="InterPro" id="IPR050401">
    <property type="entry name" value="Cyclic_nucleotide_synthase"/>
</dbReference>
<comment type="subcellular location">
    <subcellularLocation>
        <location evidence="1">Membrane</location>
    </subcellularLocation>
</comment>
<evidence type="ECO:0000256" key="3">
    <source>
        <dbReference type="ARBA" id="ARBA00022741"/>
    </source>
</evidence>
<sequence>MTGLRNWYPMTFEAAVERAYQKRMHGRFIPLGRLALVTGMAAFVGFLAWDVLLDPSALARTAPIRLGTVLYMAAIFGMTFLPTVRRVPAMWPYIVLCTYIGVAAGSTLALAELPGGFLAGSGSLVLGMIFVPALVSGAVQASIVLLPYLGVSLLVIWFSGGTRFEMINAFAWSGGGIVFSLGFTYLLDIINRRRFDLERQLETEKQRSDALLLNILPAQIASRLTDSEEPLVDNHENVSVLFADIAGFTRLSRDIPAADLLALLNDLFSRFDRLVEQHGAEKIKTIGDAYMVATGLSGGVADHAAEIADLALAMRQAFAEFREQNRVDLKLRIGVHSGAVIAGVIGRKKFAYDLWGYTVNVASRMESEGVPDRIQISAETKKMLSGRYRTAPRGEIEIRGHGPRKTYFLEGRTSLDAAA</sequence>
<dbReference type="Pfam" id="PF20968">
    <property type="entry name" value="MASE8"/>
    <property type="match status" value="1"/>
</dbReference>
<dbReference type="PANTHER" id="PTHR11920:SF335">
    <property type="entry name" value="GUANYLATE CYCLASE"/>
    <property type="match status" value="1"/>
</dbReference>
<dbReference type="Pfam" id="PF00211">
    <property type="entry name" value="Guanylate_cyc"/>
    <property type="match status" value="1"/>
</dbReference>
<dbReference type="InterPro" id="IPR001054">
    <property type="entry name" value="A/G_cyclase"/>
</dbReference>
<evidence type="ECO:0000256" key="2">
    <source>
        <dbReference type="ARBA" id="ARBA00022692"/>
    </source>
</evidence>
<reference evidence="9 10" key="1">
    <citation type="submission" date="2017-03" db="EMBL/GenBank/DDBJ databases">
        <authorList>
            <person name="Afonso C.L."/>
            <person name="Miller P.J."/>
            <person name="Scott M.A."/>
            <person name="Spackman E."/>
            <person name="Goraichik I."/>
            <person name="Dimitrov K.M."/>
            <person name="Suarez D.L."/>
            <person name="Swayne D.E."/>
        </authorList>
    </citation>
    <scope>NUCLEOTIDE SEQUENCE [LARGE SCALE GENOMIC DNA]</scope>
    <source>
        <strain evidence="9 10">CECT 7691</strain>
    </source>
</reference>
<proteinExistence type="predicted"/>
<dbReference type="EMBL" id="FWFR01000004">
    <property type="protein sequence ID" value="SLN76040.1"/>
    <property type="molecule type" value="Genomic_DNA"/>
</dbReference>
<gene>
    <name evidence="9" type="primary">cya_5</name>
    <name evidence="9" type="ORF">OCH7691_04021</name>
</gene>
<evidence type="ECO:0000256" key="1">
    <source>
        <dbReference type="ARBA" id="ARBA00004370"/>
    </source>
</evidence>
<dbReference type="GO" id="GO:0009190">
    <property type="term" value="P:cyclic nucleotide biosynthetic process"/>
    <property type="evidence" value="ECO:0007669"/>
    <property type="project" value="InterPro"/>
</dbReference>
<dbReference type="PROSITE" id="PS50125">
    <property type="entry name" value="GUANYLATE_CYCLASE_2"/>
    <property type="match status" value="1"/>
</dbReference>
<keyword evidence="3" id="KW-0547">Nucleotide-binding</keyword>
<dbReference type="PANTHER" id="PTHR11920">
    <property type="entry name" value="GUANYLYL CYCLASE"/>
    <property type="match status" value="1"/>
</dbReference>
<feature type="transmembrane region" description="Helical" evidence="7">
    <location>
        <begin position="142"/>
        <end position="160"/>
    </location>
</feature>
<evidence type="ECO:0000256" key="5">
    <source>
        <dbReference type="ARBA" id="ARBA00023136"/>
    </source>
</evidence>
<dbReference type="AlphaFoldDB" id="A0A1Y5U3M4"/>
<keyword evidence="2 7" id="KW-0812">Transmembrane</keyword>